<dbReference type="PANTHER" id="PTHR30619:SF1">
    <property type="entry name" value="RECOMBINATION PROTEIN 2"/>
    <property type="match status" value="1"/>
</dbReference>
<dbReference type="PANTHER" id="PTHR30619">
    <property type="entry name" value="DNA INTERNALIZATION/COMPETENCE PROTEIN COMEC/REC2"/>
    <property type="match status" value="1"/>
</dbReference>
<dbReference type="Proteomes" id="UP000326287">
    <property type="component" value="Chromosome"/>
</dbReference>
<dbReference type="SUPFAM" id="SSF56281">
    <property type="entry name" value="Metallo-hydrolase/oxidoreductase"/>
    <property type="match status" value="1"/>
</dbReference>
<dbReference type="SMART" id="SM00849">
    <property type="entry name" value="Lactamase_B"/>
    <property type="match status" value="1"/>
</dbReference>
<dbReference type="InterPro" id="IPR035681">
    <property type="entry name" value="ComA-like_MBL"/>
</dbReference>
<evidence type="ECO:0000313" key="9">
    <source>
        <dbReference type="Proteomes" id="UP000326287"/>
    </source>
</evidence>
<proteinExistence type="predicted"/>
<dbReference type="KEGG" id="halc:EY643_10920"/>
<evidence type="ECO:0000256" key="2">
    <source>
        <dbReference type="ARBA" id="ARBA00022475"/>
    </source>
</evidence>
<dbReference type="EMBL" id="CP036422">
    <property type="protein sequence ID" value="QFU76131.1"/>
    <property type="molecule type" value="Genomic_DNA"/>
</dbReference>
<name>A0A5P9NJW4_9GAMM</name>
<dbReference type="Pfam" id="PF03772">
    <property type="entry name" value="Competence"/>
    <property type="match status" value="1"/>
</dbReference>
<gene>
    <name evidence="8" type="ORF">EY643_10920</name>
</gene>
<organism evidence="8 9">
    <name type="scientific">Halioglobus maricola</name>
    <dbReference type="NCBI Taxonomy" id="2601894"/>
    <lineage>
        <taxon>Bacteria</taxon>
        <taxon>Pseudomonadati</taxon>
        <taxon>Pseudomonadota</taxon>
        <taxon>Gammaproteobacteria</taxon>
        <taxon>Cellvibrionales</taxon>
        <taxon>Halieaceae</taxon>
        <taxon>Halioglobus</taxon>
    </lineage>
</organism>
<feature type="transmembrane region" description="Helical" evidence="6">
    <location>
        <begin position="497"/>
        <end position="516"/>
    </location>
</feature>
<feature type="transmembrane region" description="Helical" evidence="6">
    <location>
        <begin position="303"/>
        <end position="321"/>
    </location>
</feature>
<evidence type="ECO:0000256" key="1">
    <source>
        <dbReference type="ARBA" id="ARBA00004651"/>
    </source>
</evidence>
<dbReference type="GO" id="GO:0030420">
    <property type="term" value="P:establishment of competence for transformation"/>
    <property type="evidence" value="ECO:0007669"/>
    <property type="project" value="InterPro"/>
</dbReference>
<keyword evidence="4 6" id="KW-1133">Transmembrane helix</keyword>
<feature type="transmembrane region" description="Helical" evidence="6">
    <location>
        <begin position="34"/>
        <end position="64"/>
    </location>
</feature>
<dbReference type="AlphaFoldDB" id="A0A5P9NJW4"/>
<dbReference type="Pfam" id="PF13567">
    <property type="entry name" value="DUF4131"/>
    <property type="match status" value="1"/>
</dbReference>
<dbReference type="OrthoDB" id="9761531at2"/>
<feature type="transmembrane region" description="Helical" evidence="6">
    <location>
        <begin position="430"/>
        <end position="453"/>
    </location>
</feature>
<dbReference type="InterPro" id="IPR025405">
    <property type="entry name" value="DUF4131"/>
</dbReference>
<accession>A0A5P9NJW4</accession>
<feature type="domain" description="Metallo-beta-lactamase" evidence="7">
    <location>
        <begin position="548"/>
        <end position="735"/>
    </location>
</feature>
<evidence type="ECO:0000313" key="8">
    <source>
        <dbReference type="EMBL" id="QFU76131.1"/>
    </source>
</evidence>
<dbReference type="Pfam" id="PF00753">
    <property type="entry name" value="Lactamase_B"/>
    <property type="match status" value="1"/>
</dbReference>
<evidence type="ECO:0000259" key="7">
    <source>
        <dbReference type="SMART" id="SM00849"/>
    </source>
</evidence>
<dbReference type="Gene3D" id="3.60.15.10">
    <property type="entry name" value="Ribonuclease Z/Hydroxyacylglutathione hydrolase-like"/>
    <property type="match status" value="1"/>
</dbReference>
<dbReference type="GO" id="GO:0005886">
    <property type="term" value="C:plasma membrane"/>
    <property type="evidence" value="ECO:0007669"/>
    <property type="project" value="UniProtKB-SubCell"/>
</dbReference>
<evidence type="ECO:0000256" key="4">
    <source>
        <dbReference type="ARBA" id="ARBA00022989"/>
    </source>
</evidence>
<dbReference type="CDD" id="cd07731">
    <property type="entry name" value="ComA-like_MBL-fold"/>
    <property type="match status" value="1"/>
</dbReference>
<dbReference type="InterPro" id="IPR004797">
    <property type="entry name" value="Competence_ComEC/Rec2"/>
</dbReference>
<feature type="transmembrane region" description="Helical" evidence="6">
    <location>
        <begin position="404"/>
        <end position="424"/>
    </location>
</feature>
<dbReference type="NCBIfam" id="TIGR00361">
    <property type="entry name" value="ComEC_Rec2"/>
    <property type="match status" value="1"/>
</dbReference>
<evidence type="ECO:0000256" key="6">
    <source>
        <dbReference type="SAM" id="Phobius"/>
    </source>
</evidence>
<comment type="subcellular location">
    <subcellularLocation>
        <location evidence="1">Cell membrane</location>
        <topology evidence="1">Multi-pass membrane protein</topology>
    </subcellularLocation>
</comment>
<dbReference type="InterPro" id="IPR004477">
    <property type="entry name" value="ComEC_N"/>
</dbReference>
<dbReference type="InterPro" id="IPR052159">
    <property type="entry name" value="Competence_DNA_uptake"/>
</dbReference>
<dbReference type="NCBIfam" id="TIGR00360">
    <property type="entry name" value="ComEC_N-term"/>
    <property type="match status" value="1"/>
</dbReference>
<feature type="transmembrane region" description="Helical" evidence="6">
    <location>
        <begin position="375"/>
        <end position="392"/>
    </location>
</feature>
<dbReference type="InterPro" id="IPR001279">
    <property type="entry name" value="Metallo-B-lactamas"/>
</dbReference>
<feature type="transmembrane region" description="Helical" evidence="6">
    <location>
        <begin position="71"/>
        <end position="93"/>
    </location>
</feature>
<keyword evidence="3 6" id="KW-0812">Transmembrane</keyword>
<feature type="transmembrane region" description="Helical" evidence="6">
    <location>
        <begin position="460"/>
        <end position="477"/>
    </location>
</feature>
<reference evidence="8 9" key="1">
    <citation type="submission" date="2019-02" db="EMBL/GenBank/DDBJ databases">
        <authorList>
            <person name="Li S.-H."/>
        </authorList>
    </citation>
    <scope>NUCLEOTIDE SEQUENCE [LARGE SCALE GENOMIC DNA]</scope>
    <source>
        <strain evidence="8 9">IMCC14385</strain>
    </source>
</reference>
<evidence type="ECO:0000256" key="3">
    <source>
        <dbReference type="ARBA" id="ARBA00022692"/>
    </source>
</evidence>
<feature type="transmembrane region" description="Helical" evidence="6">
    <location>
        <begin position="352"/>
        <end position="369"/>
    </location>
</feature>
<dbReference type="InterPro" id="IPR036866">
    <property type="entry name" value="RibonucZ/Hydroxyglut_hydro"/>
</dbReference>
<feature type="transmembrane region" description="Helical" evidence="6">
    <location>
        <begin position="269"/>
        <end position="291"/>
    </location>
</feature>
<protein>
    <submittedName>
        <fullName evidence="8">DNA internalization-related competence protein ComEC/Rec2</fullName>
    </submittedName>
</protein>
<keyword evidence="2" id="KW-1003">Cell membrane</keyword>
<keyword evidence="9" id="KW-1185">Reference proteome</keyword>
<evidence type="ECO:0000256" key="5">
    <source>
        <dbReference type="ARBA" id="ARBA00023136"/>
    </source>
</evidence>
<keyword evidence="5 6" id="KW-0472">Membrane</keyword>
<sequence length="790" mass="84189">MAILRRLFFSASRPGVLLIMPAPSAVLYMRAGMLGFVLGVILALASMRLQFIWPLALALLWAWLSPRCKPLLTVTLLAMSLAVVLTLSHAGYWQASRLPDACTGETLLVAGTVVSLPRSSEMAAGLERQRFELAVHSITPMVCSGPRKVLLSYYGPEQIQPGQGWIFNARLKPPRGLANPGSRDFSLWYAETGVHAMGSSGRNARRRGDLDRPVAALHHRVRAQVSGAVANAVGEGWASAMLRAITVADKGGVDRDLWAVFQHLGVNHLLVISGLHVGMLAGAGLLLGGVVARPGSLLGGGQWGHLGPVLALVLAGGYTALAGFSVATSRAFLMLSVAVMAAMLYRRATPWSVVLALTLVLAANPLALLGAGLPLSFSAVAALIWLAAWASNKLRWRGLLAMHCYMSLVMLPLGAIWFGGASLVSAPANFFLVPFFTFFLVPLALLGVVSYLASFTAGAASIWSAAAWPLGVISAGLDSGVMGEAANSVFVDFVPTMPALALAIVGLAVAVVPGAFSRRVLSVALVLPLFLPPQKSAEPVVAVLDVGQGTAVMFAAGGRALLYDTGGGNPAGPNLAQSVVLPYLRARGVASLDALVISHGDRDHAAGSDVVRRSLNPAMIWRGGNGSLQMGERACRAGYTWRWPGDVTFRFLSPAREDQGTSNDRSCVLLIEVRGRRVLLAGDIEQGRERELIRYWRDKLRAEVLLVGHHGSGTSTSQAWLNHVRPAVGLLSYGWGNRFGHPHPQVLQRLVQWDVSSFATATAGALELTLDHRGNWRVSAQRKMDNNWRL</sequence>